<dbReference type="PANTHER" id="PTHR19354">
    <property type="entry name" value="ZIPPER PUTATIVE TUMOR SUPPRESSOR 2 HOMOLOG-LIKE PROTEIN-RELATED"/>
    <property type="match status" value="1"/>
</dbReference>
<feature type="compositionally biased region" description="Basic and acidic residues" evidence="5">
    <location>
        <begin position="158"/>
        <end position="167"/>
    </location>
</feature>
<dbReference type="EMBL" id="VWYN01012165">
    <property type="protein sequence ID" value="NXR49275.1"/>
    <property type="molecule type" value="Genomic_DNA"/>
</dbReference>
<feature type="non-terminal residue" evidence="6">
    <location>
        <position position="1"/>
    </location>
</feature>
<evidence type="ECO:0000256" key="4">
    <source>
        <dbReference type="SAM" id="Coils"/>
    </source>
</evidence>
<comment type="caution">
    <text evidence="6">The sequence shown here is derived from an EMBL/GenBank/DDBJ whole genome shotgun (WGS) entry which is preliminary data.</text>
</comment>
<dbReference type="InterPro" id="IPR045329">
    <property type="entry name" value="LZTS"/>
</dbReference>
<name>A0A7L2LPE1_9SYLV</name>
<gene>
    <name evidence="6" type="primary">N4bp3a_1</name>
    <name evidence="6" type="ORF">HIPICT_R02847</name>
</gene>
<dbReference type="GO" id="GO:0048814">
    <property type="term" value="P:regulation of dendrite morphogenesis"/>
    <property type="evidence" value="ECO:0007669"/>
    <property type="project" value="TreeGrafter"/>
</dbReference>
<keyword evidence="7" id="KW-1185">Reference proteome</keyword>
<feature type="compositionally biased region" description="Low complexity" evidence="5">
    <location>
        <begin position="1"/>
        <end position="14"/>
    </location>
</feature>
<feature type="region of interest" description="Disordered" evidence="5">
    <location>
        <begin position="139"/>
        <end position="198"/>
    </location>
</feature>
<dbReference type="GO" id="GO:0005737">
    <property type="term" value="C:cytoplasm"/>
    <property type="evidence" value="ECO:0007669"/>
    <property type="project" value="UniProtKB-SubCell"/>
</dbReference>
<dbReference type="Proteomes" id="UP000527178">
    <property type="component" value="Unassembled WGS sequence"/>
</dbReference>
<feature type="compositionally biased region" description="Low complexity" evidence="5">
    <location>
        <begin position="184"/>
        <end position="196"/>
    </location>
</feature>
<feature type="coiled-coil region" evidence="4">
    <location>
        <begin position="282"/>
        <end position="546"/>
    </location>
</feature>
<organism evidence="6 7">
    <name type="scientific">Hippolais icterina</name>
    <name type="common">icterine warbler</name>
    <dbReference type="NCBI Taxonomy" id="68497"/>
    <lineage>
        <taxon>Eukaryota</taxon>
        <taxon>Metazoa</taxon>
        <taxon>Chordata</taxon>
        <taxon>Craniata</taxon>
        <taxon>Vertebrata</taxon>
        <taxon>Euteleostomi</taxon>
        <taxon>Archelosauria</taxon>
        <taxon>Archosauria</taxon>
        <taxon>Dinosauria</taxon>
        <taxon>Saurischia</taxon>
        <taxon>Theropoda</taxon>
        <taxon>Coelurosauria</taxon>
        <taxon>Aves</taxon>
        <taxon>Neognathae</taxon>
        <taxon>Neoaves</taxon>
        <taxon>Telluraves</taxon>
        <taxon>Australaves</taxon>
        <taxon>Passeriformes</taxon>
        <taxon>Sylvioidea</taxon>
        <taxon>Sylviidae</taxon>
        <taxon>Acrocephalinae</taxon>
        <taxon>Hippolais</taxon>
    </lineage>
</organism>
<evidence type="ECO:0000256" key="3">
    <source>
        <dbReference type="ARBA" id="ARBA00023054"/>
    </source>
</evidence>
<dbReference type="GO" id="GO:0048167">
    <property type="term" value="P:regulation of synaptic plasticity"/>
    <property type="evidence" value="ECO:0007669"/>
    <property type="project" value="TreeGrafter"/>
</dbReference>
<keyword evidence="2" id="KW-0963">Cytoplasm</keyword>
<evidence type="ECO:0000256" key="2">
    <source>
        <dbReference type="ARBA" id="ARBA00022490"/>
    </source>
</evidence>
<evidence type="ECO:0000313" key="6">
    <source>
        <dbReference type="EMBL" id="NXR49275.1"/>
    </source>
</evidence>
<dbReference type="GO" id="GO:0043197">
    <property type="term" value="C:dendritic spine"/>
    <property type="evidence" value="ECO:0007669"/>
    <property type="project" value="TreeGrafter"/>
</dbReference>
<feature type="compositionally biased region" description="Basic residues" evidence="5">
    <location>
        <begin position="251"/>
        <end position="261"/>
    </location>
</feature>
<feature type="compositionally biased region" description="Basic residues" evidence="5">
    <location>
        <begin position="15"/>
        <end position="29"/>
    </location>
</feature>
<evidence type="ECO:0000313" key="7">
    <source>
        <dbReference type="Proteomes" id="UP000527178"/>
    </source>
</evidence>
<protein>
    <submittedName>
        <fullName evidence="6">N4B3A protein</fullName>
    </submittedName>
</protein>
<evidence type="ECO:0000256" key="5">
    <source>
        <dbReference type="SAM" id="MobiDB-lite"/>
    </source>
</evidence>
<feature type="region of interest" description="Disordered" evidence="5">
    <location>
        <begin position="1"/>
        <end position="29"/>
    </location>
</feature>
<comment type="subcellular location">
    <subcellularLocation>
        <location evidence="1">Cytoplasm</location>
    </subcellularLocation>
</comment>
<reference evidence="6 7" key="1">
    <citation type="submission" date="2019-09" db="EMBL/GenBank/DDBJ databases">
        <title>Bird 10,000 Genomes (B10K) Project - Family phase.</title>
        <authorList>
            <person name="Zhang G."/>
        </authorList>
    </citation>
    <scope>NUCLEOTIDE SEQUENCE [LARGE SCALE GENOMIC DNA]</scope>
    <source>
        <strain evidence="6">B10K-DU-002-18</strain>
        <tissue evidence="6">Muscle</tissue>
    </source>
</reference>
<accession>A0A7L2LPE1</accession>
<dbReference type="PANTHER" id="PTHR19354:SF5">
    <property type="entry name" value="ZIPPER PUTATIVE TUMOR SUPPRESSOR 1-RELATED"/>
    <property type="match status" value="1"/>
</dbReference>
<keyword evidence="3 4" id="KW-0175">Coiled coil</keyword>
<feature type="non-terminal residue" evidence="6">
    <location>
        <position position="618"/>
    </location>
</feature>
<dbReference type="Pfam" id="PF06818">
    <property type="entry name" value="Fez1"/>
    <property type="match status" value="1"/>
</dbReference>
<evidence type="ECO:0000256" key="1">
    <source>
        <dbReference type="ARBA" id="ARBA00004496"/>
    </source>
</evidence>
<sequence length="618" mass="69493">SSMGSVSSLISGHSFHSKHCRASQYKLRKSSHLKKLNRYSDGLLRFGFSQDSGHKSGSKSSKNEDFFYIKVSQKAPGSQRPEYPALGGGELGVPAGTSGLDFGTPTPQKLMPFPSQLEVGGEKPLSRPTAFKPVLPRSGAILHSSPEGGGPLAPQLHPPEKAKEQQELRPLPCSGGLSDSGRNSMSSLPTHSTSSSYQLEPLVTPMGPISRFGGSAHNILQCAIIQDSNMMSLKAMSFSDGGNKILNPGKAPHHHQQHQQHHGGAEKSACVRSPIATDDSTIQELEQKLLEREGELQELQSSFEEKEISSCQAYEEKQRRCKEELEGLKQKCNSKLKQTSQKTQRTQQVLHLQVFQLQQEKQQLREELEKLMKEQNLLETKLRSYEKEKTSFAPALEETQWEVCQKSGEISLLKQQLKESQTELTSKTTEILSLKAQLKELRLKMEGLEMKAQELEVSLRTKAMELEVCENELQRKKNESELLREKVNLLEQEILELRSELAALRQQLSEGPRPGGDDAQALQGQLERLRAELKAERDNNEQMSCSFQHERQTWKEEKEKVIHYQKQLQQSYLHMYKRNQSLEKMLQQLAAGEDGKEPIELEIPGADVPYEDIIATEI</sequence>
<dbReference type="AlphaFoldDB" id="A0A7L2LPE1"/>
<proteinExistence type="predicted"/>
<feature type="region of interest" description="Disordered" evidence="5">
    <location>
        <begin position="247"/>
        <end position="269"/>
    </location>
</feature>